<dbReference type="AlphaFoldDB" id="A0A1I6J8A2"/>
<gene>
    <name evidence="11" type="ORF">SAMN05661086_01446</name>
</gene>
<dbReference type="PROSITE" id="PS50928">
    <property type="entry name" value="ABC_TM1"/>
    <property type="match status" value="1"/>
</dbReference>
<dbReference type="SUPFAM" id="SSF161098">
    <property type="entry name" value="MetI-like"/>
    <property type="match status" value="1"/>
</dbReference>
<evidence type="ECO:0000256" key="2">
    <source>
        <dbReference type="ARBA" id="ARBA00010072"/>
    </source>
</evidence>
<evidence type="ECO:0000256" key="6">
    <source>
        <dbReference type="ARBA" id="ARBA00022970"/>
    </source>
</evidence>
<keyword evidence="5 9" id="KW-0812">Transmembrane</keyword>
<dbReference type="InterPro" id="IPR000515">
    <property type="entry name" value="MetI-like"/>
</dbReference>
<evidence type="ECO:0000256" key="1">
    <source>
        <dbReference type="ARBA" id="ARBA00004651"/>
    </source>
</evidence>
<feature type="transmembrane region" description="Helical" evidence="9">
    <location>
        <begin position="35"/>
        <end position="57"/>
    </location>
</feature>
<dbReference type="GO" id="GO:0043190">
    <property type="term" value="C:ATP-binding cassette (ABC) transporter complex"/>
    <property type="evidence" value="ECO:0007669"/>
    <property type="project" value="InterPro"/>
</dbReference>
<dbReference type="EMBL" id="FOYZ01000005">
    <property type="protein sequence ID" value="SFR75179.1"/>
    <property type="molecule type" value="Genomic_DNA"/>
</dbReference>
<accession>A0A1I6J8A2</accession>
<proteinExistence type="inferred from homology"/>
<feature type="domain" description="ABC transmembrane type-1" evidence="10">
    <location>
        <begin position="33"/>
        <end position="225"/>
    </location>
</feature>
<evidence type="ECO:0000259" key="10">
    <source>
        <dbReference type="PROSITE" id="PS50928"/>
    </source>
</evidence>
<dbReference type="NCBIfam" id="TIGR01726">
    <property type="entry name" value="HEQRo_perm_3TM"/>
    <property type="match status" value="1"/>
</dbReference>
<name>A0A1I6J8A2_9FIRM</name>
<reference evidence="11 12" key="1">
    <citation type="submission" date="2016-10" db="EMBL/GenBank/DDBJ databases">
        <authorList>
            <person name="de Groot N.N."/>
        </authorList>
    </citation>
    <scope>NUCLEOTIDE SEQUENCE [LARGE SCALE GENOMIC DNA]</scope>
    <source>
        <strain evidence="11 12">743A</strain>
    </source>
</reference>
<comment type="subcellular location">
    <subcellularLocation>
        <location evidence="1 9">Cell membrane</location>
        <topology evidence="1 9">Multi-pass membrane protein</topology>
    </subcellularLocation>
</comment>
<feature type="transmembrane region" description="Helical" evidence="9">
    <location>
        <begin position="69"/>
        <end position="97"/>
    </location>
</feature>
<evidence type="ECO:0000256" key="7">
    <source>
        <dbReference type="ARBA" id="ARBA00022989"/>
    </source>
</evidence>
<dbReference type="Proteomes" id="UP000199659">
    <property type="component" value="Unassembled WGS sequence"/>
</dbReference>
<sequence>MIQNIMDWMQRLGPRLNDAFLVDDRYKAYLEGLKYTIEIALMAILIGCLIGVVIAIIKVSASGVRGLKWLNVLCDLYITLIRGTPLVLQLLIIYNLIFTARDTNEVVVGAVCFGINSGAYVAEIVRAGIESIDKGQMEAGRSLGFNHIQTMFYIILPQAIKNILPALGNEFIVLIKETSVAGYIAVPDLAKNAQYVGSRTYDVLPPLFIAAAFYLIIVLGLTWLLKRLERRMGQGDRDKKSKKSLRKHFRP</sequence>
<evidence type="ECO:0000313" key="12">
    <source>
        <dbReference type="Proteomes" id="UP000199659"/>
    </source>
</evidence>
<evidence type="ECO:0000256" key="3">
    <source>
        <dbReference type="ARBA" id="ARBA00022448"/>
    </source>
</evidence>
<dbReference type="GO" id="GO:0022857">
    <property type="term" value="F:transmembrane transporter activity"/>
    <property type="evidence" value="ECO:0007669"/>
    <property type="project" value="InterPro"/>
</dbReference>
<keyword evidence="6" id="KW-0029">Amino-acid transport</keyword>
<dbReference type="InterPro" id="IPR010065">
    <property type="entry name" value="AA_ABC_transptr_permease_3TM"/>
</dbReference>
<keyword evidence="12" id="KW-1185">Reference proteome</keyword>
<dbReference type="InterPro" id="IPR043429">
    <property type="entry name" value="ArtM/GltK/GlnP/TcyL/YhdX-like"/>
</dbReference>
<feature type="transmembrane region" description="Helical" evidence="9">
    <location>
        <begin position="207"/>
        <end position="225"/>
    </location>
</feature>
<dbReference type="PANTHER" id="PTHR30614:SF20">
    <property type="entry name" value="GLUTAMINE TRANSPORT SYSTEM PERMEASE PROTEIN GLNP"/>
    <property type="match status" value="1"/>
</dbReference>
<dbReference type="PANTHER" id="PTHR30614">
    <property type="entry name" value="MEMBRANE COMPONENT OF AMINO ACID ABC TRANSPORTER"/>
    <property type="match status" value="1"/>
</dbReference>
<keyword evidence="8 9" id="KW-0472">Membrane</keyword>
<evidence type="ECO:0000256" key="9">
    <source>
        <dbReference type="RuleBase" id="RU363032"/>
    </source>
</evidence>
<dbReference type="InterPro" id="IPR035906">
    <property type="entry name" value="MetI-like_sf"/>
</dbReference>
<evidence type="ECO:0000256" key="8">
    <source>
        <dbReference type="ARBA" id="ARBA00023136"/>
    </source>
</evidence>
<evidence type="ECO:0000313" key="11">
    <source>
        <dbReference type="EMBL" id="SFR75179.1"/>
    </source>
</evidence>
<protein>
    <submittedName>
        <fullName evidence="11">Polar amino acid transport system permease protein</fullName>
    </submittedName>
</protein>
<keyword evidence="4" id="KW-1003">Cell membrane</keyword>
<comment type="similarity">
    <text evidence="2">Belongs to the binding-protein-dependent transport system permease family. HisMQ subfamily.</text>
</comment>
<evidence type="ECO:0000256" key="5">
    <source>
        <dbReference type="ARBA" id="ARBA00022692"/>
    </source>
</evidence>
<keyword evidence="3 9" id="KW-0813">Transport</keyword>
<dbReference type="Gene3D" id="1.10.3720.10">
    <property type="entry name" value="MetI-like"/>
    <property type="match status" value="1"/>
</dbReference>
<dbReference type="GO" id="GO:0006865">
    <property type="term" value="P:amino acid transport"/>
    <property type="evidence" value="ECO:0007669"/>
    <property type="project" value="UniProtKB-KW"/>
</dbReference>
<dbReference type="STRING" id="37658.SAMN05661086_01446"/>
<dbReference type="Pfam" id="PF00528">
    <property type="entry name" value="BPD_transp_1"/>
    <property type="match status" value="1"/>
</dbReference>
<keyword evidence="7 9" id="KW-1133">Transmembrane helix</keyword>
<dbReference type="FunFam" id="1.10.3720.10:FF:000033">
    <property type="entry name" value="Polar amino acid ABC transporter permease"/>
    <property type="match status" value="1"/>
</dbReference>
<organism evidence="11 12">
    <name type="scientific">Anaeromicropila populeti</name>
    <dbReference type="NCBI Taxonomy" id="37658"/>
    <lineage>
        <taxon>Bacteria</taxon>
        <taxon>Bacillati</taxon>
        <taxon>Bacillota</taxon>
        <taxon>Clostridia</taxon>
        <taxon>Lachnospirales</taxon>
        <taxon>Lachnospiraceae</taxon>
        <taxon>Anaeromicropila</taxon>
    </lineage>
</organism>
<dbReference type="CDD" id="cd06261">
    <property type="entry name" value="TM_PBP2"/>
    <property type="match status" value="1"/>
</dbReference>
<evidence type="ECO:0000256" key="4">
    <source>
        <dbReference type="ARBA" id="ARBA00022475"/>
    </source>
</evidence>